<evidence type="ECO:0000256" key="5">
    <source>
        <dbReference type="ARBA" id="ARBA00022989"/>
    </source>
</evidence>
<gene>
    <name evidence="9" type="ORF">Back11_38100</name>
</gene>
<reference evidence="9 10" key="1">
    <citation type="submission" date="2018-11" db="EMBL/GenBank/DDBJ databases">
        <title>Complete genome sequence of Paenibacillus baekrokdamisoli strain KCTC 33723.</title>
        <authorList>
            <person name="Kang S.W."/>
            <person name="Lee K.C."/>
            <person name="Kim K.K."/>
            <person name="Kim J.S."/>
            <person name="Kim D.S."/>
            <person name="Ko S.H."/>
            <person name="Yang S.H."/>
            <person name="Lee J.S."/>
        </authorList>
    </citation>
    <scope>NUCLEOTIDE SEQUENCE [LARGE SCALE GENOMIC DNA]</scope>
    <source>
        <strain evidence="9 10">KCTC 33723</strain>
    </source>
</reference>
<keyword evidence="6 7" id="KW-0472">Membrane</keyword>
<protein>
    <submittedName>
        <fullName evidence="9">Nitrate ABC transporter permease</fullName>
    </submittedName>
</protein>
<evidence type="ECO:0000256" key="2">
    <source>
        <dbReference type="ARBA" id="ARBA00022448"/>
    </source>
</evidence>
<keyword evidence="3" id="KW-1003">Cell membrane</keyword>
<keyword evidence="5 7" id="KW-1133">Transmembrane helix</keyword>
<accession>A0A3G9J267</accession>
<evidence type="ECO:0000256" key="6">
    <source>
        <dbReference type="ARBA" id="ARBA00023136"/>
    </source>
</evidence>
<dbReference type="Gene3D" id="1.10.3720.10">
    <property type="entry name" value="MetI-like"/>
    <property type="match status" value="1"/>
</dbReference>
<dbReference type="AlphaFoldDB" id="A0A3G9J267"/>
<evidence type="ECO:0000256" key="4">
    <source>
        <dbReference type="ARBA" id="ARBA00022692"/>
    </source>
</evidence>
<evidence type="ECO:0000313" key="10">
    <source>
        <dbReference type="Proteomes" id="UP000275368"/>
    </source>
</evidence>
<proteinExistence type="inferred from homology"/>
<dbReference type="InterPro" id="IPR000515">
    <property type="entry name" value="MetI-like"/>
</dbReference>
<keyword evidence="4 7" id="KW-0812">Transmembrane</keyword>
<feature type="transmembrane region" description="Helical" evidence="7">
    <location>
        <begin position="169"/>
        <end position="191"/>
    </location>
</feature>
<dbReference type="PANTHER" id="PTHR30151:SF20">
    <property type="entry name" value="ABC TRANSPORTER PERMEASE PROTEIN HI_0355-RELATED"/>
    <property type="match status" value="1"/>
</dbReference>
<dbReference type="InterPro" id="IPR035906">
    <property type="entry name" value="MetI-like_sf"/>
</dbReference>
<feature type="transmembrane region" description="Helical" evidence="7">
    <location>
        <begin position="106"/>
        <end position="129"/>
    </location>
</feature>
<feature type="transmembrane region" description="Helical" evidence="7">
    <location>
        <begin position="265"/>
        <end position="283"/>
    </location>
</feature>
<keyword evidence="2 7" id="KW-0813">Transport</keyword>
<dbReference type="Proteomes" id="UP000275368">
    <property type="component" value="Chromosome"/>
</dbReference>
<dbReference type="RefSeq" id="WP_183530657.1">
    <property type="nucleotide sequence ID" value="NZ_JACHXC010000002.1"/>
</dbReference>
<evidence type="ECO:0000256" key="1">
    <source>
        <dbReference type="ARBA" id="ARBA00004651"/>
    </source>
</evidence>
<keyword evidence="10" id="KW-1185">Reference proteome</keyword>
<feature type="domain" description="ABC transmembrane type-1" evidence="8">
    <location>
        <begin position="103"/>
        <end position="287"/>
    </location>
</feature>
<dbReference type="CDD" id="cd06261">
    <property type="entry name" value="TM_PBP2"/>
    <property type="match status" value="1"/>
</dbReference>
<dbReference type="GO" id="GO:0055085">
    <property type="term" value="P:transmembrane transport"/>
    <property type="evidence" value="ECO:0007669"/>
    <property type="project" value="InterPro"/>
</dbReference>
<dbReference type="Pfam" id="PF00528">
    <property type="entry name" value="BPD_transp_1"/>
    <property type="match status" value="1"/>
</dbReference>
<evidence type="ECO:0000313" key="9">
    <source>
        <dbReference type="EMBL" id="BBH22465.1"/>
    </source>
</evidence>
<organism evidence="9 10">
    <name type="scientific">Paenibacillus baekrokdamisoli</name>
    <dbReference type="NCBI Taxonomy" id="1712516"/>
    <lineage>
        <taxon>Bacteria</taxon>
        <taxon>Bacillati</taxon>
        <taxon>Bacillota</taxon>
        <taxon>Bacilli</taxon>
        <taxon>Bacillales</taxon>
        <taxon>Paenibacillaceae</taxon>
        <taxon>Paenibacillus</taxon>
    </lineage>
</organism>
<dbReference type="SUPFAM" id="SSF161098">
    <property type="entry name" value="MetI-like"/>
    <property type="match status" value="1"/>
</dbReference>
<comment type="similarity">
    <text evidence="7">Belongs to the binding-protein-dependent transport system permease family.</text>
</comment>
<feature type="transmembrane region" description="Helical" evidence="7">
    <location>
        <begin position="48"/>
        <end position="68"/>
    </location>
</feature>
<dbReference type="PROSITE" id="PS50928">
    <property type="entry name" value="ABC_TM1"/>
    <property type="match status" value="1"/>
</dbReference>
<dbReference type="EMBL" id="AP019308">
    <property type="protein sequence ID" value="BBH22465.1"/>
    <property type="molecule type" value="Genomic_DNA"/>
</dbReference>
<dbReference type="KEGG" id="pbk:Back11_38100"/>
<comment type="subcellular location">
    <subcellularLocation>
        <location evidence="1 7">Cell membrane</location>
        <topology evidence="1 7">Multi-pass membrane protein</topology>
    </subcellularLocation>
</comment>
<dbReference type="PANTHER" id="PTHR30151">
    <property type="entry name" value="ALKANE SULFONATE ABC TRANSPORTER-RELATED, MEMBRANE SUBUNIT"/>
    <property type="match status" value="1"/>
</dbReference>
<evidence type="ECO:0000256" key="7">
    <source>
        <dbReference type="RuleBase" id="RU363032"/>
    </source>
</evidence>
<sequence length="301" mass="33306">MKGGDEHMMRQTILESDNKAAAAAAVEAVQLTKRVQSTDSGRGGFKAWFAQSSFFPPLLAFIGLFLLWELGVRLFNINPLVLPTPSSVLVELVSEFTFYLPHTWVTLYEAVIGFLAGTLIAFIGGILMAHSRLLERTLLPIAILANVTPVVAIAPLLMIWFGFGAMPKILISAIITFFPMLVNSITGFRSIDENNYEFMRSLHASKLEIFMKLRLPNSLPYLFSAARTCVSLSVIGAVVGEWSGATEGLGNLVMLAGNYMQMQRMFAAILMLAIMGIFLTNLVRLIERKVLSWHVSEQRND</sequence>
<evidence type="ECO:0000256" key="3">
    <source>
        <dbReference type="ARBA" id="ARBA00022475"/>
    </source>
</evidence>
<name>A0A3G9J267_9BACL</name>
<evidence type="ECO:0000259" key="8">
    <source>
        <dbReference type="PROSITE" id="PS50928"/>
    </source>
</evidence>
<dbReference type="GO" id="GO:0005886">
    <property type="term" value="C:plasma membrane"/>
    <property type="evidence" value="ECO:0007669"/>
    <property type="project" value="UniProtKB-SubCell"/>
</dbReference>
<feature type="transmembrane region" description="Helical" evidence="7">
    <location>
        <begin position="141"/>
        <end position="163"/>
    </location>
</feature>